<evidence type="ECO:0000313" key="1">
    <source>
        <dbReference type="EMBL" id="MCY9550062.1"/>
    </source>
</evidence>
<sequence>FKLFKKIELDNLSNSIFYNRSSFFVTSVNKGKGLVKNKNYGNHISNNIEKKNLINFVGRKIDITDIIRKIIVSRQDKIITIKGSGGIGKTSTVKKIALEFYERGLFKDGIDFIDCEFVKDYKTFEKNIARTFNLEGSINFVEHISNYENKSDSLIILDNFEPLLYLEDIEKMKNLITFISDYKTVIITSREWIGFEFEEMHELRNFTSEEAEALFERLYPSMLKEDDRKILKEDILEKLLNNNPLAIKIVTQNLPKFIRMDALREELKEDFFRATNTGYIDIFDKKVDGNIERSVSLYQSIYYSYKRLTSREQLGFELLSLFPNGIHMESFKDFFKTDEFKTDTYKITNKEIRSLENKSLIEINGGFISLQSIIGRFAEFHFNKRSEEEKYKYYKRAYAFNLYLLEILDERYDENRVESLSVFDKNEDNFLKSLEYLEKLNYENKEYIFYIETLTKYYQGIGQLKKFRMQLTKFDKLFLGVTNGPLLRDILIAYLKYYEGDFEAAFNFLISEISVESLDNIEPDTDPIIKKIISSYALHLYALEGYEYQVIEFYIKNGNYARGQIYSMLFKLGAYKAVEEYTRKEEFFQFEVKLNTGKINLEELESYIEAGIYNKQYIELMQTNYIKTKLGMINREVIDKLVVTNPYTMGIKALMLALIEEDVTYKSTLFENAIDKLTHIKYYYVEAIYFYCEFLKEKDLEQFTSWYNLGKGLSEKYHYYYHVHRFNTLISELDFIEYDEEIYLSLIKNEINQLVDENNKDKFVLVV</sequence>
<dbReference type="RefSeq" id="WP_268639938.1">
    <property type="nucleotide sequence ID" value="NZ_JAMDLZ010000079.1"/>
</dbReference>
<organism evidence="1 2">
    <name type="scientific">Lysinibacillus xylanilyticus</name>
    <dbReference type="NCBI Taxonomy" id="582475"/>
    <lineage>
        <taxon>Bacteria</taxon>
        <taxon>Bacillati</taxon>
        <taxon>Bacillota</taxon>
        <taxon>Bacilli</taxon>
        <taxon>Bacillales</taxon>
        <taxon>Bacillaceae</taxon>
        <taxon>Lysinibacillus</taxon>
    </lineage>
</organism>
<dbReference type="EMBL" id="JAMDLZ010000079">
    <property type="protein sequence ID" value="MCY9550062.1"/>
    <property type="molecule type" value="Genomic_DNA"/>
</dbReference>
<gene>
    <name evidence="1" type="ORF">M5W82_24655</name>
</gene>
<dbReference type="PANTHER" id="PTHR47691">
    <property type="entry name" value="REGULATOR-RELATED"/>
    <property type="match status" value="1"/>
</dbReference>
<evidence type="ECO:0000313" key="2">
    <source>
        <dbReference type="Proteomes" id="UP001527052"/>
    </source>
</evidence>
<feature type="non-terminal residue" evidence="1">
    <location>
        <position position="1"/>
    </location>
</feature>
<dbReference type="InterPro" id="IPR027417">
    <property type="entry name" value="P-loop_NTPase"/>
</dbReference>
<name>A0ABT4EWL2_9BACI</name>
<comment type="caution">
    <text evidence="1">The sequence shown here is derived from an EMBL/GenBank/DDBJ whole genome shotgun (WGS) entry which is preliminary data.</text>
</comment>
<protein>
    <recommendedName>
        <fullName evidence="3">AAA+ ATPase domain-containing protein</fullName>
    </recommendedName>
</protein>
<dbReference type="PRINTS" id="PR00364">
    <property type="entry name" value="DISEASERSIST"/>
</dbReference>
<proteinExistence type="predicted"/>
<keyword evidence="2" id="KW-1185">Reference proteome</keyword>
<dbReference type="SUPFAM" id="SSF52540">
    <property type="entry name" value="P-loop containing nucleoside triphosphate hydrolases"/>
    <property type="match status" value="1"/>
</dbReference>
<dbReference type="Proteomes" id="UP001527052">
    <property type="component" value="Unassembled WGS sequence"/>
</dbReference>
<dbReference type="PANTHER" id="PTHR47691:SF3">
    <property type="entry name" value="HTH-TYPE TRANSCRIPTIONAL REGULATOR RV0890C-RELATED"/>
    <property type="match status" value="1"/>
</dbReference>
<reference evidence="1 2" key="1">
    <citation type="submission" date="2022-05" db="EMBL/GenBank/DDBJ databases">
        <title>Genome Sequencing of Bee-Associated Microbes.</title>
        <authorList>
            <person name="Dunlap C."/>
        </authorList>
    </citation>
    <scope>NUCLEOTIDE SEQUENCE [LARGE SCALE GENOMIC DNA]</scope>
    <source>
        <strain evidence="1 2">NRRL BD-083</strain>
    </source>
</reference>
<evidence type="ECO:0008006" key="3">
    <source>
        <dbReference type="Google" id="ProtNLM"/>
    </source>
</evidence>
<accession>A0ABT4EWL2</accession>
<dbReference type="Gene3D" id="3.40.50.300">
    <property type="entry name" value="P-loop containing nucleotide triphosphate hydrolases"/>
    <property type="match status" value="1"/>
</dbReference>